<name>A0AAE0RQC6_9BIVA</name>
<reference evidence="2" key="1">
    <citation type="journal article" date="2021" name="Genome Biol. Evol.">
        <title>A High-Quality Reference Genome for a Parasitic Bivalve with Doubly Uniparental Inheritance (Bivalvia: Unionida).</title>
        <authorList>
            <person name="Smith C.H."/>
        </authorList>
    </citation>
    <scope>NUCLEOTIDE SEQUENCE</scope>
    <source>
        <strain evidence="2">CHS0354</strain>
    </source>
</reference>
<comment type="caution">
    <text evidence="2">The sequence shown here is derived from an EMBL/GenBank/DDBJ whole genome shotgun (WGS) entry which is preliminary data.</text>
</comment>
<gene>
    <name evidence="2" type="ORF">CHS0354_010980</name>
</gene>
<dbReference type="Proteomes" id="UP001195483">
    <property type="component" value="Unassembled WGS sequence"/>
</dbReference>
<reference evidence="2" key="2">
    <citation type="journal article" date="2021" name="Genome Biol. Evol.">
        <title>Developing a high-quality reference genome for a parasitic bivalve with doubly uniparental inheritance (Bivalvia: Unionida).</title>
        <authorList>
            <person name="Smith C.H."/>
        </authorList>
    </citation>
    <scope>NUCLEOTIDE SEQUENCE</scope>
    <source>
        <strain evidence="2">CHS0354</strain>
        <tissue evidence="2">Mantle</tissue>
    </source>
</reference>
<sequence length="160" mass="18149">MPFYGLSQVWDAMSVYTIERCFAKCGFSVSAKAIKTERKDDEQDMHPSMELLNGMTLEEYANMDHCLETANDFSGPDWEKDILQKSKLRTPPTAASDSDKESSIGETLPLVISHSTVTKHLNDIKEYALQHCNPKLLHLCSEMEIHVQTIQLSKNVNKEK</sequence>
<feature type="region of interest" description="Disordered" evidence="1">
    <location>
        <begin position="82"/>
        <end position="102"/>
    </location>
</feature>
<evidence type="ECO:0000313" key="2">
    <source>
        <dbReference type="EMBL" id="KAK3577778.1"/>
    </source>
</evidence>
<organism evidence="2 3">
    <name type="scientific">Potamilus streckersoni</name>
    <dbReference type="NCBI Taxonomy" id="2493646"/>
    <lineage>
        <taxon>Eukaryota</taxon>
        <taxon>Metazoa</taxon>
        <taxon>Spiralia</taxon>
        <taxon>Lophotrochozoa</taxon>
        <taxon>Mollusca</taxon>
        <taxon>Bivalvia</taxon>
        <taxon>Autobranchia</taxon>
        <taxon>Heteroconchia</taxon>
        <taxon>Palaeoheterodonta</taxon>
        <taxon>Unionida</taxon>
        <taxon>Unionoidea</taxon>
        <taxon>Unionidae</taxon>
        <taxon>Ambleminae</taxon>
        <taxon>Lampsilini</taxon>
        <taxon>Potamilus</taxon>
    </lineage>
</organism>
<reference evidence="2" key="3">
    <citation type="submission" date="2023-05" db="EMBL/GenBank/DDBJ databases">
        <authorList>
            <person name="Smith C.H."/>
        </authorList>
    </citation>
    <scope>NUCLEOTIDE SEQUENCE</scope>
    <source>
        <strain evidence="2">CHS0354</strain>
        <tissue evidence="2">Mantle</tissue>
    </source>
</reference>
<protein>
    <submittedName>
        <fullName evidence="2">Uncharacterized protein</fullName>
    </submittedName>
</protein>
<evidence type="ECO:0000256" key="1">
    <source>
        <dbReference type="SAM" id="MobiDB-lite"/>
    </source>
</evidence>
<proteinExistence type="predicted"/>
<dbReference type="EMBL" id="JAEAOA010000685">
    <property type="protein sequence ID" value="KAK3577778.1"/>
    <property type="molecule type" value="Genomic_DNA"/>
</dbReference>
<dbReference type="AlphaFoldDB" id="A0AAE0RQC6"/>
<accession>A0AAE0RQC6</accession>
<keyword evidence="3" id="KW-1185">Reference proteome</keyword>
<evidence type="ECO:0000313" key="3">
    <source>
        <dbReference type="Proteomes" id="UP001195483"/>
    </source>
</evidence>